<accession>A3NWE8</accession>
<sequence length="38" mass="4011">MVGHLAARLRGGCVRRAASCVWRVVRGSRGVIVTMASA</sequence>
<protein>
    <submittedName>
        <fullName evidence="1">Uncharacterized protein</fullName>
    </submittedName>
</protein>
<gene>
    <name evidence="1" type="ordered locus">BURPS1106A_2409</name>
</gene>
<proteinExistence type="predicted"/>
<dbReference type="HOGENOM" id="CLU_3325588_0_0_4"/>
<dbReference type="Proteomes" id="UP000006738">
    <property type="component" value="Chromosome I"/>
</dbReference>
<evidence type="ECO:0000313" key="2">
    <source>
        <dbReference type="Proteomes" id="UP000006738"/>
    </source>
</evidence>
<name>A3NWE8_BURP0</name>
<dbReference type="EMBL" id="CP000572">
    <property type="protein sequence ID" value="ABN88753.1"/>
    <property type="molecule type" value="Genomic_DNA"/>
</dbReference>
<organism evidence="1 2">
    <name type="scientific">Burkholderia pseudomallei (strain 1106a)</name>
    <dbReference type="NCBI Taxonomy" id="357348"/>
    <lineage>
        <taxon>Bacteria</taxon>
        <taxon>Pseudomonadati</taxon>
        <taxon>Pseudomonadota</taxon>
        <taxon>Betaproteobacteria</taxon>
        <taxon>Burkholderiales</taxon>
        <taxon>Burkholderiaceae</taxon>
        <taxon>Burkholderia</taxon>
        <taxon>pseudomallei group</taxon>
    </lineage>
</organism>
<dbReference type="KEGG" id="bpl:BURPS1106A_2409"/>
<reference evidence="1 2" key="1">
    <citation type="submission" date="2007-02" db="EMBL/GenBank/DDBJ databases">
        <authorList>
            <person name="DeShazer D."/>
            <person name="Woods D.E."/>
            <person name="Nierman W.C."/>
        </authorList>
    </citation>
    <scope>NUCLEOTIDE SEQUENCE [LARGE SCALE GENOMIC DNA]</scope>
    <source>
        <strain evidence="1 2">1106a</strain>
    </source>
</reference>
<evidence type="ECO:0000313" key="1">
    <source>
        <dbReference type="EMBL" id="ABN88753.1"/>
    </source>
</evidence>
<dbReference type="AlphaFoldDB" id="A3NWE8"/>